<proteinExistence type="predicted"/>
<keyword evidence="5" id="KW-1185">Reference proteome</keyword>
<dbReference type="Proteomes" id="UP001500236">
    <property type="component" value="Unassembled WGS sequence"/>
</dbReference>
<dbReference type="InterPro" id="IPR019533">
    <property type="entry name" value="Peptidase_S26"/>
</dbReference>
<keyword evidence="2" id="KW-0812">Transmembrane</keyword>
<feature type="compositionally biased region" description="Low complexity" evidence="1">
    <location>
        <begin position="423"/>
        <end position="433"/>
    </location>
</feature>
<evidence type="ECO:0000256" key="2">
    <source>
        <dbReference type="SAM" id="Phobius"/>
    </source>
</evidence>
<evidence type="ECO:0000256" key="1">
    <source>
        <dbReference type="SAM" id="MobiDB-lite"/>
    </source>
</evidence>
<feature type="transmembrane region" description="Helical" evidence="2">
    <location>
        <begin position="6"/>
        <end position="32"/>
    </location>
</feature>
<dbReference type="EMBL" id="BAAAVT010000015">
    <property type="protein sequence ID" value="GAA3070702.1"/>
    <property type="molecule type" value="Genomic_DNA"/>
</dbReference>
<feature type="region of interest" description="Disordered" evidence="1">
    <location>
        <begin position="351"/>
        <end position="388"/>
    </location>
</feature>
<keyword evidence="2" id="KW-1133">Transmembrane helix</keyword>
<dbReference type="RefSeq" id="WP_344680953.1">
    <property type="nucleotide sequence ID" value="NZ_BAAAVT010000015.1"/>
</dbReference>
<gene>
    <name evidence="4" type="ORF">GCM10010529_23750</name>
</gene>
<organism evidence="4 5">
    <name type="scientific">Nesterenkonia aethiopica</name>
    <dbReference type="NCBI Taxonomy" id="269144"/>
    <lineage>
        <taxon>Bacteria</taxon>
        <taxon>Bacillati</taxon>
        <taxon>Actinomycetota</taxon>
        <taxon>Actinomycetes</taxon>
        <taxon>Micrococcales</taxon>
        <taxon>Micrococcaceae</taxon>
        <taxon>Nesterenkonia</taxon>
    </lineage>
</organism>
<feature type="transmembrane region" description="Helical" evidence="2">
    <location>
        <begin position="132"/>
        <end position="150"/>
    </location>
</feature>
<keyword evidence="2" id="KW-0472">Membrane</keyword>
<feature type="compositionally biased region" description="Basic and acidic residues" evidence="1">
    <location>
        <begin position="373"/>
        <end position="388"/>
    </location>
</feature>
<evidence type="ECO:0000313" key="4">
    <source>
        <dbReference type="EMBL" id="GAA3070702.1"/>
    </source>
</evidence>
<evidence type="ECO:0000259" key="3">
    <source>
        <dbReference type="Pfam" id="PF10502"/>
    </source>
</evidence>
<sequence>MEVLLWLAALAGLTAIVLVICAHLFGISLILFRTGSMEPTIPQGSAAVVREVPAAVVEVGDVVTVDRPDQMPVTHRVTSVSAGQALEERVLTMQGDANDSEDPYPYTVTEVREVLWSVPGLAQPIHRMGDPWLMGTITMAAALLVGWAFWPRDDGSTPSRRHRPRHASAPSARALAVMVGGCTALTAGGLLMADAPAAHAVALDDEPQVEVIAGQHLQLTSSYLPQASRTLAPGEVVPWEVAVETDAPGPGELRLGLSSTGDVPLRVRVESCGVPWADPGLTAEAVCPDGAVVLREAEDVPRDGSVESLGAVDATDPQWLRVLVALSDGASSEPSSGLTSLRVYAEAFGDDLTVTPPSTEGPPSPDDVPGQGAEDHVPGADDPTAREPEDLASTGAALLLLLLAAVGSLVVGHLLRRRRRAPARSADAADPAGTGDGEVR</sequence>
<dbReference type="Pfam" id="PF10502">
    <property type="entry name" value="Peptidase_S26"/>
    <property type="match status" value="1"/>
</dbReference>
<feature type="domain" description="Peptidase S26" evidence="3">
    <location>
        <begin position="10"/>
        <end position="83"/>
    </location>
</feature>
<name>A0ABP6M391_9MICC</name>
<reference evidence="5" key="1">
    <citation type="journal article" date="2019" name="Int. J. Syst. Evol. Microbiol.">
        <title>The Global Catalogue of Microorganisms (GCM) 10K type strain sequencing project: providing services to taxonomists for standard genome sequencing and annotation.</title>
        <authorList>
            <consortium name="The Broad Institute Genomics Platform"/>
            <consortium name="The Broad Institute Genome Sequencing Center for Infectious Disease"/>
            <person name="Wu L."/>
            <person name="Ma J."/>
        </authorList>
    </citation>
    <scope>NUCLEOTIDE SEQUENCE [LARGE SCALE GENOMIC DNA]</scope>
    <source>
        <strain evidence="5">JCM 14309</strain>
    </source>
</reference>
<feature type="region of interest" description="Disordered" evidence="1">
    <location>
        <begin position="420"/>
        <end position="440"/>
    </location>
</feature>
<evidence type="ECO:0000313" key="5">
    <source>
        <dbReference type="Proteomes" id="UP001500236"/>
    </source>
</evidence>
<feature type="transmembrane region" description="Helical" evidence="2">
    <location>
        <begin position="396"/>
        <end position="415"/>
    </location>
</feature>
<accession>A0ABP6M391</accession>
<protein>
    <recommendedName>
        <fullName evidence="3">Peptidase S26 domain-containing protein</fullName>
    </recommendedName>
</protein>
<comment type="caution">
    <text evidence="4">The sequence shown here is derived from an EMBL/GenBank/DDBJ whole genome shotgun (WGS) entry which is preliminary data.</text>
</comment>